<dbReference type="InterPro" id="IPR051446">
    <property type="entry name" value="HTH_trans_reg/aminotransferase"/>
</dbReference>
<dbReference type="Gene3D" id="1.10.10.10">
    <property type="entry name" value="Winged helix-like DNA-binding domain superfamily/Winged helix DNA-binding domain"/>
    <property type="match status" value="1"/>
</dbReference>
<organism evidence="7 8">
    <name type="scientific">Prosthecodimorpha staleyi</name>
    <dbReference type="NCBI Taxonomy" id="2840188"/>
    <lineage>
        <taxon>Bacteria</taxon>
        <taxon>Pseudomonadati</taxon>
        <taxon>Pseudomonadota</taxon>
        <taxon>Alphaproteobacteria</taxon>
        <taxon>Hyphomicrobiales</taxon>
        <taxon>Ancalomicrobiaceae</taxon>
        <taxon>Prosthecodimorpha</taxon>
    </lineage>
</organism>
<evidence type="ECO:0000256" key="4">
    <source>
        <dbReference type="ARBA" id="ARBA00023125"/>
    </source>
</evidence>
<evidence type="ECO:0000256" key="1">
    <source>
        <dbReference type="ARBA" id="ARBA00005384"/>
    </source>
</evidence>
<dbReference type="Pfam" id="PF00392">
    <property type="entry name" value="GntR"/>
    <property type="match status" value="1"/>
</dbReference>
<dbReference type="GO" id="GO:0030170">
    <property type="term" value="F:pyridoxal phosphate binding"/>
    <property type="evidence" value="ECO:0007669"/>
    <property type="project" value="InterPro"/>
</dbReference>
<dbReference type="GO" id="GO:0003677">
    <property type="term" value="F:DNA binding"/>
    <property type="evidence" value="ECO:0007669"/>
    <property type="project" value="UniProtKB-KW"/>
</dbReference>
<dbReference type="InterPro" id="IPR004839">
    <property type="entry name" value="Aminotransferase_I/II_large"/>
</dbReference>
<dbReference type="InterPro" id="IPR036388">
    <property type="entry name" value="WH-like_DNA-bd_sf"/>
</dbReference>
<dbReference type="SUPFAM" id="SSF53383">
    <property type="entry name" value="PLP-dependent transferases"/>
    <property type="match status" value="1"/>
</dbReference>
<comment type="caution">
    <text evidence="7">The sequence shown here is derived from an EMBL/GenBank/DDBJ whole genome shotgun (WGS) entry which is preliminary data.</text>
</comment>
<dbReference type="Proteomes" id="UP000766595">
    <property type="component" value="Unassembled WGS sequence"/>
</dbReference>
<keyword evidence="5" id="KW-0804">Transcription</keyword>
<evidence type="ECO:0000259" key="6">
    <source>
        <dbReference type="PROSITE" id="PS50949"/>
    </source>
</evidence>
<evidence type="ECO:0000256" key="5">
    <source>
        <dbReference type="ARBA" id="ARBA00023163"/>
    </source>
</evidence>
<proteinExistence type="inferred from homology"/>
<dbReference type="Gene3D" id="3.40.640.10">
    <property type="entry name" value="Type I PLP-dependent aspartate aminotransferase-like (Major domain)"/>
    <property type="match status" value="1"/>
</dbReference>
<dbReference type="PANTHER" id="PTHR46577">
    <property type="entry name" value="HTH-TYPE TRANSCRIPTIONAL REGULATORY PROTEIN GABR"/>
    <property type="match status" value="1"/>
</dbReference>
<evidence type="ECO:0000313" key="7">
    <source>
        <dbReference type="EMBL" id="MBT9292358.1"/>
    </source>
</evidence>
<dbReference type="SMART" id="SM00345">
    <property type="entry name" value="HTH_GNTR"/>
    <property type="match status" value="1"/>
</dbReference>
<keyword evidence="2" id="KW-0663">Pyridoxal phosphate</keyword>
<comment type="similarity">
    <text evidence="1">In the C-terminal section; belongs to the class-I pyridoxal-phosphate-dependent aminotransferase family.</text>
</comment>
<dbReference type="PROSITE" id="PS50949">
    <property type="entry name" value="HTH_GNTR"/>
    <property type="match status" value="1"/>
</dbReference>
<protein>
    <submittedName>
        <fullName evidence="7">PLP-dependent aminotransferase family protein</fullName>
    </submittedName>
</protein>
<evidence type="ECO:0000313" key="8">
    <source>
        <dbReference type="Proteomes" id="UP000766595"/>
    </source>
</evidence>
<dbReference type="InterPro" id="IPR036390">
    <property type="entry name" value="WH_DNA-bd_sf"/>
</dbReference>
<dbReference type="GO" id="GO:0008483">
    <property type="term" value="F:transaminase activity"/>
    <property type="evidence" value="ECO:0007669"/>
    <property type="project" value="UniProtKB-KW"/>
</dbReference>
<dbReference type="CDD" id="cd00609">
    <property type="entry name" value="AAT_like"/>
    <property type="match status" value="1"/>
</dbReference>
<evidence type="ECO:0000256" key="2">
    <source>
        <dbReference type="ARBA" id="ARBA00022898"/>
    </source>
</evidence>
<dbReference type="InterPro" id="IPR015424">
    <property type="entry name" value="PyrdxlP-dep_Trfase"/>
</dbReference>
<feature type="domain" description="HTH gntR-type" evidence="6">
    <location>
        <begin position="20"/>
        <end position="88"/>
    </location>
</feature>
<dbReference type="PRINTS" id="PR00035">
    <property type="entry name" value="HTHGNTR"/>
</dbReference>
<reference evidence="7 8" key="1">
    <citation type="submission" date="2021-06" db="EMBL/GenBank/DDBJ databases">
        <authorList>
            <person name="Grouzdev D.S."/>
            <person name="Koziaeva V."/>
        </authorList>
    </citation>
    <scope>NUCLEOTIDE SEQUENCE [LARGE SCALE GENOMIC DNA]</scope>
    <source>
        <strain evidence="7 8">22</strain>
    </source>
</reference>
<keyword evidence="7" id="KW-0808">Transferase</keyword>
<sequence>MKRAAGPLMQAIRLDRTSELALPVQIGDALRELVLSGALAAGDRLPATRTLARELGVARATLVECFERLAAEGILETRIGDGTYVSAAVGAERPRPVAVAAPGAARPARLARSMALAASEFTPRLTHQPRPFTTAMPSFEDFPMAQWARLSAKHWRKARHQVLGYPDPHGHAPLRKAIAAHLRFDRGIECDWRSILIVAGAQDAFQLIAAALIDPGDPVWFENPGAIGARNSFVLRGARLVPVPVDDSGLVVEAGLARERAFRLAFVTPSHQQPLGATLSLDRRLALLNAAEAADGWIVEDDWDGEFRLSGQPLPTLKGIDRGGRVIYVGSFSKSLFPALRLGFMLPPPSLADALALSLEAFSPGVPTVVQAVVADFLAEGHFATHVRRMRRIYAERYRALSAALAGPLARWMDPVPTTTGLHTVAFLKPGLSAARLARAADKRGLTVAPIERFCVEPIGREGVVLGFSGFSPAQIGHATVTLAESLADIEADGLRVDRTAETGIGLPDWP</sequence>
<gene>
    <name evidence="7" type="ORF">KL771_23045</name>
</gene>
<dbReference type="CDD" id="cd07377">
    <property type="entry name" value="WHTH_GntR"/>
    <property type="match status" value="1"/>
</dbReference>
<evidence type="ECO:0000256" key="3">
    <source>
        <dbReference type="ARBA" id="ARBA00023015"/>
    </source>
</evidence>
<dbReference type="GO" id="GO:0003700">
    <property type="term" value="F:DNA-binding transcription factor activity"/>
    <property type="evidence" value="ECO:0007669"/>
    <property type="project" value="InterPro"/>
</dbReference>
<dbReference type="InterPro" id="IPR015421">
    <property type="entry name" value="PyrdxlP-dep_Trfase_major"/>
</dbReference>
<dbReference type="EMBL" id="JAHHZF010000013">
    <property type="protein sequence ID" value="MBT9292358.1"/>
    <property type="molecule type" value="Genomic_DNA"/>
</dbReference>
<dbReference type="AlphaFoldDB" id="A0A947D8I8"/>
<keyword evidence="3" id="KW-0805">Transcription regulation</keyword>
<accession>A0A947D8I8</accession>
<keyword evidence="7" id="KW-0032">Aminotransferase</keyword>
<dbReference type="PANTHER" id="PTHR46577:SF1">
    <property type="entry name" value="HTH-TYPE TRANSCRIPTIONAL REGULATORY PROTEIN GABR"/>
    <property type="match status" value="1"/>
</dbReference>
<dbReference type="InterPro" id="IPR000524">
    <property type="entry name" value="Tscrpt_reg_HTH_GntR"/>
</dbReference>
<name>A0A947D8I8_9HYPH</name>
<keyword evidence="8" id="KW-1185">Reference proteome</keyword>
<keyword evidence="4" id="KW-0238">DNA-binding</keyword>
<dbReference type="Pfam" id="PF00155">
    <property type="entry name" value="Aminotran_1_2"/>
    <property type="match status" value="1"/>
</dbReference>
<dbReference type="SUPFAM" id="SSF46785">
    <property type="entry name" value="Winged helix' DNA-binding domain"/>
    <property type="match status" value="1"/>
</dbReference>